<feature type="domain" description="HTH cro/C1-type" evidence="1">
    <location>
        <begin position="35"/>
        <end position="91"/>
    </location>
</feature>
<keyword evidence="3" id="KW-1185">Reference proteome</keyword>
<dbReference type="InterPro" id="IPR001387">
    <property type="entry name" value="Cro/C1-type_HTH"/>
</dbReference>
<protein>
    <submittedName>
        <fullName evidence="2">XRE family transcriptional regulator</fullName>
    </submittedName>
</protein>
<evidence type="ECO:0000259" key="1">
    <source>
        <dbReference type="PROSITE" id="PS50943"/>
    </source>
</evidence>
<dbReference type="EMBL" id="SNUZ01000010">
    <property type="protein sequence ID" value="MCL3787911.1"/>
    <property type="molecule type" value="Genomic_DNA"/>
</dbReference>
<comment type="caution">
    <text evidence="2">The sequence shown here is derived from an EMBL/GenBank/DDBJ whole genome shotgun (WGS) entry which is preliminary data.</text>
</comment>
<reference evidence="2 3" key="1">
    <citation type="submission" date="2019-03" db="EMBL/GenBank/DDBJ databases">
        <authorList>
            <person name="Molinero N."/>
            <person name="Sanchez B."/>
            <person name="Walker A."/>
            <person name="Duncan S."/>
            <person name="Delgado S."/>
            <person name="Margolles A."/>
        </authorList>
    </citation>
    <scope>NUCLEOTIDE SEQUENCE [LARGE SCALE GENOMIC DNA]</scope>
    <source>
        <strain evidence="2 3">IPLA60002</strain>
    </source>
</reference>
<evidence type="ECO:0000313" key="2">
    <source>
        <dbReference type="EMBL" id="MCL3787911.1"/>
    </source>
</evidence>
<dbReference type="Proteomes" id="UP001056693">
    <property type="component" value="Unassembled WGS sequence"/>
</dbReference>
<accession>A0ABT0NIB2</accession>
<dbReference type="Pfam" id="PF01381">
    <property type="entry name" value="HTH_3"/>
    <property type="match status" value="1"/>
</dbReference>
<dbReference type="CDD" id="cd00093">
    <property type="entry name" value="HTH_XRE"/>
    <property type="match status" value="1"/>
</dbReference>
<evidence type="ECO:0000313" key="3">
    <source>
        <dbReference type="Proteomes" id="UP001056693"/>
    </source>
</evidence>
<dbReference type="SUPFAM" id="SSF47413">
    <property type="entry name" value="lambda repressor-like DNA-binding domains"/>
    <property type="match status" value="1"/>
</dbReference>
<organism evidence="2 3">
    <name type="scientific">Ruminococcus bromii</name>
    <dbReference type="NCBI Taxonomy" id="40518"/>
    <lineage>
        <taxon>Bacteria</taxon>
        <taxon>Bacillati</taxon>
        <taxon>Bacillota</taxon>
        <taxon>Clostridia</taxon>
        <taxon>Eubacteriales</taxon>
        <taxon>Oscillospiraceae</taxon>
        <taxon>Ruminococcus</taxon>
    </lineage>
</organism>
<dbReference type="InterPro" id="IPR010982">
    <property type="entry name" value="Lambda_DNA-bd_dom_sf"/>
</dbReference>
<dbReference type="SMART" id="SM00530">
    <property type="entry name" value="HTH_XRE"/>
    <property type="match status" value="1"/>
</dbReference>
<dbReference type="Gene3D" id="1.10.260.40">
    <property type="entry name" value="lambda repressor-like DNA-binding domains"/>
    <property type="match status" value="1"/>
</dbReference>
<dbReference type="PROSITE" id="PS50943">
    <property type="entry name" value="HTH_CROC1"/>
    <property type="match status" value="1"/>
</dbReference>
<proteinExistence type="predicted"/>
<dbReference type="RefSeq" id="WP_195410730.1">
    <property type="nucleotide sequence ID" value="NZ_SNUZ01000010.1"/>
</dbReference>
<name>A0ABT0NIB2_9FIRM</name>
<gene>
    <name evidence="2" type="ORF">E2N93_07825</name>
</gene>
<sequence length="91" mass="10162">MKSWNDYKNFVKNEDSTAKQDIEEMEELAGIVGAIIEKRNSLGLSQRELADICGIPQSSVARIETFKTIPKIDTLLKIMQHLGLKLTVSAV</sequence>